<evidence type="ECO:0000256" key="1">
    <source>
        <dbReference type="SAM" id="Phobius"/>
    </source>
</evidence>
<keyword evidence="3" id="KW-1185">Reference proteome</keyword>
<keyword evidence="1" id="KW-1133">Transmembrane helix</keyword>
<accession>A0A926XW41</accession>
<feature type="transmembrane region" description="Helical" evidence="1">
    <location>
        <begin position="21"/>
        <end position="42"/>
    </location>
</feature>
<evidence type="ECO:0000313" key="3">
    <source>
        <dbReference type="Proteomes" id="UP000598820"/>
    </source>
</evidence>
<dbReference type="RefSeq" id="WP_190887676.1">
    <property type="nucleotide sequence ID" value="NZ_JACWZY010000010.1"/>
</dbReference>
<dbReference type="EMBL" id="JACWZY010000010">
    <property type="protein sequence ID" value="MBD2701824.1"/>
    <property type="molecule type" value="Genomic_DNA"/>
</dbReference>
<gene>
    <name evidence="2" type="ORF">IC229_14325</name>
</gene>
<organism evidence="2 3">
    <name type="scientific">Spirosoma profusum</name>
    <dbReference type="NCBI Taxonomy" id="2771354"/>
    <lineage>
        <taxon>Bacteria</taxon>
        <taxon>Pseudomonadati</taxon>
        <taxon>Bacteroidota</taxon>
        <taxon>Cytophagia</taxon>
        <taxon>Cytophagales</taxon>
        <taxon>Cytophagaceae</taxon>
        <taxon>Spirosoma</taxon>
    </lineage>
</organism>
<evidence type="ECO:0000313" key="2">
    <source>
        <dbReference type="EMBL" id="MBD2701824.1"/>
    </source>
</evidence>
<dbReference type="AlphaFoldDB" id="A0A926XW41"/>
<feature type="transmembrane region" description="Helical" evidence="1">
    <location>
        <begin position="266"/>
        <end position="284"/>
    </location>
</feature>
<name>A0A926XW41_9BACT</name>
<keyword evidence="1" id="KW-0472">Membrane</keyword>
<sequence length="427" mass="49159">MQNTLVESPIWSVGHKIAFRFFCAYFVLYTFPFPISIVPGLGLEFYTNLWHLIVPWVGKTILHLPYEITVFPNGSGDTTYNYVYVLCLAVLALITTIILTILDRRRPNYNVALYWLFVLLRYYLAFTMFSYGFAKVFKTQFPFPNLSRLMEPYGESSPMGLAWAFMGYSTGYNIFTGMGEVVGGALLLFRRTIMLGCLMLIGVIGNIVAMNFFYDIPVKLFSSHLLAITLFLLAPDAGRLVDLFILNRPVPNRKLTPFFPERQQRIGRLIVKTLVILYSLWGTVQISYYTKKNYGDTASEPPLNGLYRIDRFAVNGDSLVADSTRWRQVIISGYKGAPTLSIRFANDTLRRYQFEPDSATSKAVLYVRFDTAHKHHLTYLRPDTNSIILRGRINQDSIYARLQKQQIGNFLLVNRGFHWINEYPFNR</sequence>
<feature type="transmembrane region" description="Helical" evidence="1">
    <location>
        <begin position="161"/>
        <end position="188"/>
    </location>
</feature>
<feature type="transmembrane region" description="Helical" evidence="1">
    <location>
        <begin position="114"/>
        <end position="134"/>
    </location>
</feature>
<comment type="caution">
    <text evidence="2">The sequence shown here is derived from an EMBL/GenBank/DDBJ whole genome shotgun (WGS) entry which is preliminary data.</text>
</comment>
<keyword evidence="1" id="KW-0812">Transmembrane</keyword>
<dbReference type="Proteomes" id="UP000598820">
    <property type="component" value="Unassembled WGS sequence"/>
</dbReference>
<proteinExistence type="predicted"/>
<evidence type="ECO:0008006" key="4">
    <source>
        <dbReference type="Google" id="ProtNLM"/>
    </source>
</evidence>
<protein>
    <recommendedName>
        <fullName evidence="4">DoxX family protein</fullName>
    </recommendedName>
</protein>
<reference evidence="2" key="1">
    <citation type="submission" date="2020-09" db="EMBL/GenBank/DDBJ databases">
        <authorList>
            <person name="Kim M.K."/>
        </authorList>
    </citation>
    <scope>NUCLEOTIDE SEQUENCE</scope>
    <source>
        <strain evidence="2">BT702</strain>
    </source>
</reference>
<feature type="transmembrane region" description="Helical" evidence="1">
    <location>
        <begin position="226"/>
        <end position="246"/>
    </location>
</feature>
<feature type="transmembrane region" description="Helical" evidence="1">
    <location>
        <begin position="82"/>
        <end position="102"/>
    </location>
</feature>
<feature type="transmembrane region" description="Helical" evidence="1">
    <location>
        <begin position="195"/>
        <end position="214"/>
    </location>
</feature>